<reference evidence="1" key="1">
    <citation type="journal article" date="2015" name="Nature">
        <title>Complex archaea that bridge the gap between prokaryotes and eukaryotes.</title>
        <authorList>
            <person name="Spang A."/>
            <person name="Saw J.H."/>
            <person name="Jorgensen S.L."/>
            <person name="Zaremba-Niedzwiedzka K."/>
            <person name="Martijn J."/>
            <person name="Lind A.E."/>
            <person name="van Eijk R."/>
            <person name="Schleper C."/>
            <person name="Guy L."/>
            <person name="Ettema T.J."/>
        </authorList>
    </citation>
    <scope>NUCLEOTIDE SEQUENCE</scope>
</reference>
<accession>A0A0F9PII1</accession>
<dbReference type="EMBL" id="LAZR01005334">
    <property type="protein sequence ID" value="KKN00801.1"/>
    <property type="molecule type" value="Genomic_DNA"/>
</dbReference>
<comment type="caution">
    <text evidence="1">The sequence shown here is derived from an EMBL/GenBank/DDBJ whole genome shotgun (WGS) entry which is preliminary data.</text>
</comment>
<evidence type="ECO:0000313" key="1">
    <source>
        <dbReference type="EMBL" id="KKN00801.1"/>
    </source>
</evidence>
<sequence length="89" mass="10346">MKWNSYHCQSHKQFKKGCSYLPFGGTELRFIPRLTRVRLGILMILGIEIKYIHINVKNAGPKDAQRWVEEHPELSEAMKIATEAFAEDE</sequence>
<dbReference type="AlphaFoldDB" id="A0A0F9PII1"/>
<name>A0A0F9PII1_9ZZZZ</name>
<proteinExistence type="predicted"/>
<organism evidence="1">
    <name type="scientific">marine sediment metagenome</name>
    <dbReference type="NCBI Taxonomy" id="412755"/>
    <lineage>
        <taxon>unclassified sequences</taxon>
        <taxon>metagenomes</taxon>
        <taxon>ecological metagenomes</taxon>
    </lineage>
</organism>
<protein>
    <submittedName>
        <fullName evidence="1">Uncharacterized protein</fullName>
    </submittedName>
</protein>
<gene>
    <name evidence="1" type="ORF">LCGC14_1134260</name>
</gene>